<reference evidence="2 3" key="1">
    <citation type="submission" date="2017-08" db="EMBL/GenBank/DDBJ databases">
        <title>Infants hospitalized years apart are colonized by the same room-sourced microbial strains.</title>
        <authorList>
            <person name="Brooks B."/>
            <person name="Olm M.R."/>
            <person name="Firek B.A."/>
            <person name="Baker R."/>
            <person name="Thomas B.C."/>
            <person name="Morowitz M.J."/>
            <person name="Banfield J.F."/>
        </authorList>
    </citation>
    <scope>NUCLEOTIDE SEQUENCE [LARGE SCALE GENOMIC DNA]</scope>
    <source>
        <strain evidence="2">S2_003_000_R2_14</strain>
    </source>
</reference>
<dbReference type="EMBL" id="QFQP01000011">
    <property type="protein sequence ID" value="PZR12781.1"/>
    <property type="molecule type" value="Genomic_DNA"/>
</dbReference>
<name>A0A2W5VQM3_9BACT</name>
<proteinExistence type="predicted"/>
<comment type="caution">
    <text evidence="2">The sequence shown here is derived from an EMBL/GenBank/DDBJ whole genome shotgun (WGS) entry which is preliminary data.</text>
</comment>
<feature type="transmembrane region" description="Helical" evidence="1">
    <location>
        <begin position="154"/>
        <end position="177"/>
    </location>
</feature>
<keyword evidence="1" id="KW-0812">Transmembrane</keyword>
<organism evidence="2 3">
    <name type="scientific">Archangium gephyra</name>
    <dbReference type="NCBI Taxonomy" id="48"/>
    <lineage>
        <taxon>Bacteria</taxon>
        <taxon>Pseudomonadati</taxon>
        <taxon>Myxococcota</taxon>
        <taxon>Myxococcia</taxon>
        <taxon>Myxococcales</taxon>
        <taxon>Cystobacterineae</taxon>
        <taxon>Archangiaceae</taxon>
        <taxon>Archangium</taxon>
    </lineage>
</organism>
<protein>
    <submittedName>
        <fullName evidence="2">Uncharacterized protein</fullName>
    </submittedName>
</protein>
<keyword evidence="1" id="KW-0472">Membrane</keyword>
<feature type="transmembrane region" description="Helical" evidence="1">
    <location>
        <begin position="110"/>
        <end position="134"/>
    </location>
</feature>
<feature type="transmembrane region" description="Helical" evidence="1">
    <location>
        <begin position="40"/>
        <end position="59"/>
    </location>
</feature>
<feature type="transmembrane region" description="Helical" evidence="1">
    <location>
        <begin position="79"/>
        <end position="103"/>
    </location>
</feature>
<evidence type="ECO:0000256" key="1">
    <source>
        <dbReference type="SAM" id="Phobius"/>
    </source>
</evidence>
<feature type="transmembrane region" description="Helical" evidence="1">
    <location>
        <begin position="12"/>
        <end position="28"/>
    </location>
</feature>
<sequence>MTLATVLIDPPTTLFAGAVLALISLKLIRGRGMEEVWRVGQLAAAWGLVYGVSVAWHFFNRTDWMFFYAMDTSGLPLVPMYLVFLFVCSAWGALGGLAVAALIHVKRVGLAVGATLSAVVGFGLFLFITLDQYMHVGTTRQYLAGTAGKMTDDAAFVTATNISPIIFGLAAVGIIALQVRRARAS</sequence>
<evidence type="ECO:0000313" key="3">
    <source>
        <dbReference type="Proteomes" id="UP000249061"/>
    </source>
</evidence>
<evidence type="ECO:0000313" key="2">
    <source>
        <dbReference type="EMBL" id="PZR12781.1"/>
    </source>
</evidence>
<gene>
    <name evidence="2" type="ORF">DI536_14530</name>
</gene>
<keyword evidence="1" id="KW-1133">Transmembrane helix</keyword>
<dbReference type="Proteomes" id="UP000249061">
    <property type="component" value="Unassembled WGS sequence"/>
</dbReference>
<accession>A0A2W5VQM3</accession>
<dbReference type="AlphaFoldDB" id="A0A2W5VQM3"/>